<dbReference type="GO" id="GO:0006423">
    <property type="term" value="P:cysteinyl-tRNA aminoacylation"/>
    <property type="evidence" value="ECO:0007669"/>
    <property type="project" value="UniProtKB-UniRule"/>
</dbReference>
<feature type="binding site" evidence="9">
    <location>
        <position position="262"/>
    </location>
    <ligand>
        <name>Zn(2+)</name>
        <dbReference type="ChEBI" id="CHEBI:29105"/>
    </ligand>
</feature>
<keyword evidence="10" id="KW-0175">Coiled coil</keyword>
<reference evidence="12 13" key="1">
    <citation type="journal article" date="2016" name="Nat. Commun.">
        <title>Thousands of microbial genomes shed light on interconnected biogeochemical processes in an aquifer system.</title>
        <authorList>
            <person name="Anantharaman K."/>
            <person name="Brown C.T."/>
            <person name="Hug L.A."/>
            <person name="Sharon I."/>
            <person name="Castelle C.J."/>
            <person name="Probst A.J."/>
            <person name="Thomas B.C."/>
            <person name="Singh A."/>
            <person name="Wilkins M.J."/>
            <person name="Karaoz U."/>
            <person name="Brodie E.L."/>
            <person name="Williams K.H."/>
            <person name="Hubbard S.S."/>
            <person name="Banfield J.F."/>
        </authorList>
    </citation>
    <scope>NUCLEOTIDE SEQUENCE [LARGE SCALE GENOMIC DNA]</scope>
</reference>
<feature type="binding site" evidence="9">
    <location>
        <position position="297"/>
    </location>
    <ligand>
        <name>ATP</name>
        <dbReference type="ChEBI" id="CHEBI:30616"/>
    </ligand>
</feature>
<dbReference type="PANTHER" id="PTHR10890">
    <property type="entry name" value="CYSTEINYL-TRNA SYNTHETASE"/>
    <property type="match status" value="1"/>
</dbReference>
<dbReference type="HAMAP" id="MF_00041">
    <property type="entry name" value="Cys_tRNA_synth"/>
    <property type="match status" value="1"/>
</dbReference>
<dbReference type="CDD" id="cd00672">
    <property type="entry name" value="CysRS_core"/>
    <property type="match status" value="1"/>
</dbReference>
<dbReference type="GO" id="GO:0004817">
    <property type="term" value="F:cysteine-tRNA ligase activity"/>
    <property type="evidence" value="ECO:0007669"/>
    <property type="project" value="UniProtKB-UniRule"/>
</dbReference>
<accession>A0A1F6AQQ5</accession>
<dbReference type="Pfam" id="PF01406">
    <property type="entry name" value="tRNA-synt_1e"/>
    <property type="match status" value="1"/>
</dbReference>
<dbReference type="InterPro" id="IPR032678">
    <property type="entry name" value="tRNA-synt_1_cat_dom"/>
</dbReference>
<dbReference type="Proteomes" id="UP000176609">
    <property type="component" value="Unassembled WGS sequence"/>
</dbReference>
<evidence type="ECO:0000313" key="12">
    <source>
        <dbReference type="EMBL" id="OGG27021.1"/>
    </source>
</evidence>
<comment type="subunit">
    <text evidence="1 9">Monomer.</text>
</comment>
<evidence type="ECO:0000256" key="7">
    <source>
        <dbReference type="ARBA" id="ARBA00022917"/>
    </source>
</evidence>
<evidence type="ECO:0000313" key="13">
    <source>
        <dbReference type="Proteomes" id="UP000176609"/>
    </source>
</evidence>
<dbReference type="EC" id="6.1.1.16" evidence="9"/>
<keyword evidence="6 9" id="KW-0067">ATP-binding</keyword>
<feature type="short sequence motif" description="'HIGH' region" evidence="9">
    <location>
        <begin position="30"/>
        <end position="40"/>
    </location>
</feature>
<dbReference type="InterPro" id="IPR014729">
    <property type="entry name" value="Rossmann-like_a/b/a_fold"/>
</dbReference>
<feature type="binding site" evidence="9">
    <location>
        <position position="266"/>
    </location>
    <ligand>
        <name>Zn(2+)</name>
        <dbReference type="ChEBI" id="CHEBI:29105"/>
    </ligand>
</feature>
<dbReference type="NCBIfam" id="TIGR00435">
    <property type="entry name" value="cysS"/>
    <property type="match status" value="1"/>
</dbReference>
<comment type="similarity">
    <text evidence="9">Belongs to the class-I aminoacyl-tRNA synthetase family.</text>
</comment>
<feature type="binding site" evidence="9">
    <location>
        <position position="237"/>
    </location>
    <ligand>
        <name>Zn(2+)</name>
        <dbReference type="ChEBI" id="CHEBI:29105"/>
    </ligand>
</feature>
<keyword evidence="7 9" id="KW-0648">Protein biosynthesis</keyword>
<comment type="cofactor">
    <cofactor evidence="9">
        <name>Zn(2+)</name>
        <dbReference type="ChEBI" id="CHEBI:29105"/>
    </cofactor>
    <text evidence="9">Binds 1 zinc ion per subunit.</text>
</comment>
<feature type="binding site" evidence="9">
    <location>
        <position position="28"/>
    </location>
    <ligand>
        <name>Zn(2+)</name>
        <dbReference type="ChEBI" id="CHEBI:29105"/>
    </ligand>
</feature>
<sequence length="486" mass="56016">MLRLYNTLTKKTEDFKPLNPPIVCFYSCGPTVYDFAHIGHARTFIFADILQRVLEFNGFDVKRVMNITDVGHLTSDSDSGEDKMEKGARREKKSVWEIAKFYTDDFMEMLVKLNIKKPEIICRATDHISSMIRIIELLEKKGFTYKITDGVYFDTSKLSDYGKLTGQPFDKLQKSLKAGARVEVVSGKKHSTDFALWKFSYSGGRSFDSAQDDVAKQRQMEWNSRWGRGFPGWHIECSAMSMEYLSETFDIHTGGVDHIPIHHTNEIAQSEAATGKSFVKYWLHADHLLVEGEKMSKSLGNFYRVYDIEKKGFSPMVLRYLFLTSSYRKSMNFTWESLKGAQTAYKNLQAQIRQLADQITTRTNLSEEKLKKVNKFRQEFTDSINNDLNIPSALAVLWEVVKSNIPPGDKYDLILLFDEVLGLDLNKLKVKSEKSKVSEEIKELVEKREKLRQGKKWDEGDQIRQQIEKSGFTIEDTPEGTKISRR</sequence>
<comment type="catalytic activity">
    <reaction evidence="9">
        <text>tRNA(Cys) + L-cysteine + ATP = L-cysteinyl-tRNA(Cys) + AMP + diphosphate</text>
        <dbReference type="Rhea" id="RHEA:17773"/>
        <dbReference type="Rhea" id="RHEA-COMP:9661"/>
        <dbReference type="Rhea" id="RHEA-COMP:9679"/>
        <dbReference type="ChEBI" id="CHEBI:30616"/>
        <dbReference type="ChEBI" id="CHEBI:33019"/>
        <dbReference type="ChEBI" id="CHEBI:35235"/>
        <dbReference type="ChEBI" id="CHEBI:78442"/>
        <dbReference type="ChEBI" id="CHEBI:78517"/>
        <dbReference type="ChEBI" id="CHEBI:456215"/>
        <dbReference type="EC" id="6.1.1.16"/>
    </reaction>
</comment>
<dbReference type="Gene3D" id="3.40.50.620">
    <property type="entry name" value="HUPs"/>
    <property type="match status" value="1"/>
</dbReference>
<evidence type="ECO:0000256" key="1">
    <source>
        <dbReference type="ARBA" id="ARBA00011245"/>
    </source>
</evidence>
<dbReference type="InterPro" id="IPR024909">
    <property type="entry name" value="Cys-tRNA/MSH_ligase"/>
</dbReference>
<dbReference type="GO" id="GO:0005524">
    <property type="term" value="F:ATP binding"/>
    <property type="evidence" value="ECO:0007669"/>
    <property type="project" value="UniProtKB-UniRule"/>
</dbReference>
<dbReference type="InterPro" id="IPR009080">
    <property type="entry name" value="tRNAsynth_Ia_anticodon-bd"/>
</dbReference>
<dbReference type="Gene3D" id="1.20.120.1910">
    <property type="entry name" value="Cysteine-tRNA ligase, C-terminal anti-codon recognition domain"/>
    <property type="match status" value="1"/>
</dbReference>
<evidence type="ECO:0000256" key="8">
    <source>
        <dbReference type="ARBA" id="ARBA00023146"/>
    </source>
</evidence>
<evidence type="ECO:0000256" key="10">
    <source>
        <dbReference type="SAM" id="Coils"/>
    </source>
</evidence>
<keyword evidence="4 9" id="KW-0547">Nucleotide-binding</keyword>
<feature type="domain" description="tRNA synthetases class I catalytic" evidence="11">
    <location>
        <begin position="15"/>
        <end position="342"/>
    </location>
</feature>
<keyword evidence="9" id="KW-0963">Cytoplasm</keyword>
<protein>
    <recommendedName>
        <fullName evidence="9">Cysteine--tRNA ligase</fullName>
        <ecNumber evidence="9">6.1.1.16</ecNumber>
    </recommendedName>
    <alternativeName>
        <fullName evidence="9">Cysteinyl-tRNA synthetase</fullName>
        <shortName evidence="9">CysRS</shortName>
    </alternativeName>
</protein>
<comment type="caution">
    <text evidence="12">The sequence shown here is derived from an EMBL/GenBank/DDBJ whole genome shotgun (WGS) entry which is preliminary data.</text>
</comment>
<evidence type="ECO:0000256" key="2">
    <source>
        <dbReference type="ARBA" id="ARBA00022598"/>
    </source>
</evidence>
<dbReference type="PANTHER" id="PTHR10890:SF3">
    <property type="entry name" value="CYSTEINE--TRNA LIGASE, CYTOPLASMIC"/>
    <property type="match status" value="1"/>
</dbReference>
<keyword evidence="3 9" id="KW-0479">Metal-binding</keyword>
<evidence type="ECO:0000256" key="4">
    <source>
        <dbReference type="ARBA" id="ARBA00022741"/>
    </source>
</evidence>
<dbReference type="EMBL" id="MFJR01000007">
    <property type="protein sequence ID" value="OGG27021.1"/>
    <property type="molecule type" value="Genomic_DNA"/>
</dbReference>
<evidence type="ECO:0000259" key="11">
    <source>
        <dbReference type="Pfam" id="PF01406"/>
    </source>
</evidence>
<dbReference type="SUPFAM" id="SSF47323">
    <property type="entry name" value="Anticodon-binding domain of a subclass of class I aminoacyl-tRNA synthetases"/>
    <property type="match status" value="1"/>
</dbReference>
<evidence type="ECO:0000256" key="9">
    <source>
        <dbReference type="HAMAP-Rule" id="MF_00041"/>
    </source>
</evidence>
<organism evidence="12 13">
    <name type="scientific">Candidatus Gottesmanbacteria bacterium RIFCSPLOWO2_01_FULL_39_12b</name>
    <dbReference type="NCBI Taxonomy" id="1798388"/>
    <lineage>
        <taxon>Bacteria</taxon>
        <taxon>Candidatus Gottesmaniibacteriota</taxon>
    </lineage>
</organism>
<feature type="short sequence motif" description="'KMSKS' region" evidence="9">
    <location>
        <begin position="294"/>
        <end position="298"/>
    </location>
</feature>
<keyword evidence="5 9" id="KW-0862">Zinc</keyword>
<dbReference type="AlphaFoldDB" id="A0A1F6AQQ5"/>
<name>A0A1F6AQQ5_9BACT</name>
<keyword evidence="2 9" id="KW-0436">Ligase</keyword>
<evidence type="ECO:0000256" key="3">
    <source>
        <dbReference type="ARBA" id="ARBA00022723"/>
    </source>
</evidence>
<dbReference type="GO" id="GO:0008270">
    <property type="term" value="F:zinc ion binding"/>
    <property type="evidence" value="ECO:0007669"/>
    <property type="project" value="UniProtKB-UniRule"/>
</dbReference>
<gene>
    <name evidence="9" type="primary">cysS</name>
    <name evidence="12" type="ORF">A2960_02650</name>
</gene>
<dbReference type="InterPro" id="IPR015803">
    <property type="entry name" value="Cys-tRNA-ligase"/>
</dbReference>
<proteinExistence type="inferred from homology"/>
<dbReference type="GO" id="GO:0005829">
    <property type="term" value="C:cytosol"/>
    <property type="evidence" value="ECO:0007669"/>
    <property type="project" value="TreeGrafter"/>
</dbReference>
<comment type="subcellular location">
    <subcellularLocation>
        <location evidence="9">Cytoplasm</location>
    </subcellularLocation>
</comment>
<dbReference type="PRINTS" id="PR00983">
    <property type="entry name" value="TRNASYNTHCYS"/>
</dbReference>
<dbReference type="SUPFAM" id="SSF52374">
    <property type="entry name" value="Nucleotidylyl transferase"/>
    <property type="match status" value="1"/>
</dbReference>
<keyword evidence="8 9" id="KW-0030">Aminoacyl-tRNA synthetase</keyword>
<evidence type="ECO:0000256" key="5">
    <source>
        <dbReference type="ARBA" id="ARBA00022833"/>
    </source>
</evidence>
<evidence type="ECO:0000256" key="6">
    <source>
        <dbReference type="ARBA" id="ARBA00022840"/>
    </source>
</evidence>
<feature type="coiled-coil region" evidence="10">
    <location>
        <begin position="427"/>
        <end position="454"/>
    </location>
</feature>